<protein>
    <submittedName>
        <fullName evidence="1">Uncharacterized protein</fullName>
    </submittedName>
</protein>
<dbReference type="EMBL" id="JAEUBG010000470">
    <property type="protein sequence ID" value="KAH3688190.1"/>
    <property type="molecule type" value="Genomic_DNA"/>
</dbReference>
<reference evidence="1" key="2">
    <citation type="submission" date="2021-01" db="EMBL/GenBank/DDBJ databases">
        <authorList>
            <person name="Schikora-Tamarit M.A."/>
        </authorList>
    </citation>
    <scope>NUCLEOTIDE SEQUENCE</scope>
    <source>
        <strain evidence="1">CBS2887</strain>
    </source>
</reference>
<dbReference type="AlphaFoldDB" id="A0A9P8TRE8"/>
<accession>A0A9P8TRE8</accession>
<organism evidence="1 2">
    <name type="scientific">Wickerhamomyces pijperi</name>
    <name type="common">Yeast</name>
    <name type="synonym">Pichia pijperi</name>
    <dbReference type="NCBI Taxonomy" id="599730"/>
    <lineage>
        <taxon>Eukaryota</taxon>
        <taxon>Fungi</taxon>
        <taxon>Dikarya</taxon>
        <taxon>Ascomycota</taxon>
        <taxon>Saccharomycotina</taxon>
        <taxon>Saccharomycetes</taxon>
        <taxon>Phaffomycetales</taxon>
        <taxon>Wickerhamomycetaceae</taxon>
        <taxon>Wickerhamomyces</taxon>
    </lineage>
</organism>
<dbReference type="Proteomes" id="UP000774326">
    <property type="component" value="Unassembled WGS sequence"/>
</dbReference>
<comment type="caution">
    <text evidence="1">The sequence shown here is derived from an EMBL/GenBank/DDBJ whole genome shotgun (WGS) entry which is preliminary data.</text>
</comment>
<keyword evidence="2" id="KW-1185">Reference proteome</keyword>
<proteinExistence type="predicted"/>
<sequence>MYNSLRLANSEEPPASRVLFAGKFCKRTSHNPNPSSERMENHCGLLSEQQSLIRGNDTSKDFGDLDHFIIMCVPLIEELPNHLINSTDVLIGENLQAVPFLHKQTQPSFQDLVLHQIVLERFRKTKRAEQSVEIDRLVNGIGRELENREDGILKQDILNVGLLVIAQFVLNLVQQIGNEQLLETNHQILEEILSTLTDLILLIKRSVNCLTNCSVKIPVRSCCKANSIFGLSPARDLLFNVMVVVLDWFLNKTWITCLKISNDLIPMNSQTLFSSDSSESLASQNFDNLVENNQQVVNLNVVLISSLCFVQGSVHLQDFLEIFKQRRPLQWEIQSADPSYSLGVLDNQLFIPLIDQFENSQPD</sequence>
<evidence type="ECO:0000313" key="1">
    <source>
        <dbReference type="EMBL" id="KAH3688190.1"/>
    </source>
</evidence>
<evidence type="ECO:0000313" key="2">
    <source>
        <dbReference type="Proteomes" id="UP000774326"/>
    </source>
</evidence>
<reference evidence="1" key="1">
    <citation type="journal article" date="2021" name="Open Biol.">
        <title>Shared evolutionary footprints suggest mitochondrial oxidative damage underlies multiple complex I losses in fungi.</title>
        <authorList>
            <person name="Schikora-Tamarit M.A."/>
            <person name="Marcet-Houben M."/>
            <person name="Nosek J."/>
            <person name="Gabaldon T."/>
        </authorList>
    </citation>
    <scope>NUCLEOTIDE SEQUENCE</scope>
    <source>
        <strain evidence="1">CBS2887</strain>
    </source>
</reference>
<name>A0A9P8TRE8_WICPI</name>
<gene>
    <name evidence="1" type="ORF">WICPIJ_000832</name>
</gene>